<feature type="domain" description="FecR protein" evidence="2">
    <location>
        <begin position="227"/>
        <end position="319"/>
    </location>
</feature>
<protein>
    <recommendedName>
        <fullName evidence="6">Sigma-70 family RNA polymerase sigma factor</fullName>
    </recommendedName>
</protein>
<evidence type="ECO:0000259" key="2">
    <source>
        <dbReference type="Pfam" id="PF04773"/>
    </source>
</evidence>
<dbReference type="InterPro" id="IPR013249">
    <property type="entry name" value="RNA_pol_sigma70_r4_t2"/>
</dbReference>
<dbReference type="InterPro" id="IPR013324">
    <property type="entry name" value="RNA_pol_sigma_r3/r4-like"/>
</dbReference>
<dbReference type="InterPro" id="IPR036388">
    <property type="entry name" value="WH-like_DNA-bd_sf"/>
</dbReference>
<dbReference type="InterPro" id="IPR012373">
    <property type="entry name" value="Ferrdict_sens_TM"/>
</dbReference>
<dbReference type="Gene3D" id="1.10.10.10">
    <property type="entry name" value="Winged helix-like DNA-binding domain superfamily/Winged helix DNA-binding domain"/>
    <property type="match status" value="1"/>
</dbReference>
<dbReference type="Gene3D" id="1.10.1740.10">
    <property type="match status" value="1"/>
</dbReference>
<evidence type="ECO:0000313" key="5">
    <source>
        <dbReference type="Proteomes" id="UP000179840"/>
    </source>
</evidence>
<dbReference type="GO" id="GO:0016989">
    <property type="term" value="F:sigma factor antagonist activity"/>
    <property type="evidence" value="ECO:0007669"/>
    <property type="project" value="TreeGrafter"/>
</dbReference>
<dbReference type="SUPFAM" id="SSF88659">
    <property type="entry name" value="Sigma3 and sigma4 domains of RNA polymerase sigma factors"/>
    <property type="match status" value="1"/>
</dbReference>
<proteinExistence type="predicted"/>
<dbReference type="CDD" id="cd06171">
    <property type="entry name" value="Sigma70_r4"/>
    <property type="match status" value="1"/>
</dbReference>
<dbReference type="GO" id="GO:0006352">
    <property type="term" value="P:DNA-templated transcription initiation"/>
    <property type="evidence" value="ECO:0007669"/>
    <property type="project" value="InterPro"/>
</dbReference>
<dbReference type="SUPFAM" id="SSF88946">
    <property type="entry name" value="Sigma2 domain of RNA polymerase sigma factors"/>
    <property type="match status" value="1"/>
</dbReference>
<evidence type="ECO:0000259" key="1">
    <source>
        <dbReference type="Pfam" id="PF04542"/>
    </source>
</evidence>
<dbReference type="GO" id="GO:0003677">
    <property type="term" value="F:DNA binding"/>
    <property type="evidence" value="ECO:0007669"/>
    <property type="project" value="InterPro"/>
</dbReference>
<organism evidence="4 5">
    <name type="scientific">Janthinobacterium lividum</name>
    <dbReference type="NCBI Taxonomy" id="29581"/>
    <lineage>
        <taxon>Bacteria</taxon>
        <taxon>Pseudomonadati</taxon>
        <taxon>Pseudomonadota</taxon>
        <taxon>Betaproteobacteria</taxon>
        <taxon>Burkholderiales</taxon>
        <taxon>Oxalobacteraceae</taxon>
        <taxon>Janthinobacterium</taxon>
    </lineage>
</organism>
<dbReference type="Gene3D" id="2.60.120.1440">
    <property type="match status" value="1"/>
</dbReference>
<dbReference type="Pfam" id="PF08281">
    <property type="entry name" value="Sigma70_r4_2"/>
    <property type="match status" value="1"/>
</dbReference>
<evidence type="ECO:0000259" key="3">
    <source>
        <dbReference type="Pfam" id="PF08281"/>
    </source>
</evidence>
<dbReference type="AlphaFoldDB" id="A0A1S1UCX3"/>
<dbReference type="InterPro" id="IPR006860">
    <property type="entry name" value="FecR"/>
</dbReference>
<reference evidence="4 5" key="1">
    <citation type="submission" date="2015-06" db="EMBL/GenBank/DDBJ databases">
        <title>Draft genome sequencing of a biphenyl-degrading bacterium, Janthinobacterium lividum MEG1.</title>
        <authorList>
            <person name="Shimodaira J."/>
            <person name="Hatta T."/>
        </authorList>
    </citation>
    <scope>NUCLEOTIDE SEQUENCE [LARGE SCALE GENOMIC DNA]</scope>
    <source>
        <strain evidence="4 5">MEG1</strain>
    </source>
</reference>
<dbReference type="PANTHER" id="PTHR30273">
    <property type="entry name" value="PERIPLASMIC SIGNAL SENSOR AND SIGMA FACTOR ACTIVATOR FECR-RELATED"/>
    <property type="match status" value="1"/>
</dbReference>
<dbReference type="NCBIfam" id="NF009180">
    <property type="entry name" value="PRK12528.1"/>
    <property type="match status" value="1"/>
</dbReference>
<dbReference type="Gene3D" id="3.55.50.30">
    <property type="match status" value="1"/>
</dbReference>
<dbReference type="Pfam" id="PF04773">
    <property type="entry name" value="FecR"/>
    <property type="match status" value="1"/>
</dbReference>
<dbReference type="EMBL" id="LFKP01000003">
    <property type="protein sequence ID" value="OHV98292.1"/>
    <property type="molecule type" value="Genomic_DNA"/>
</dbReference>
<dbReference type="InterPro" id="IPR007627">
    <property type="entry name" value="RNA_pol_sigma70_r2"/>
</dbReference>
<name>A0A1S1UCX3_9BURK</name>
<dbReference type="InterPro" id="IPR013325">
    <property type="entry name" value="RNA_pol_sigma_r2"/>
</dbReference>
<feature type="domain" description="RNA polymerase sigma factor 70 region 4 type 2" evidence="3">
    <location>
        <begin position="112"/>
        <end position="159"/>
    </location>
</feature>
<dbReference type="NCBIfam" id="TIGR02937">
    <property type="entry name" value="sigma70-ECF"/>
    <property type="match status" value="1"/>
</dbReference>
<sequence>MPLAEPLQRQDIATLYADHHGWLQGWLRKKLGSTACAADVAQDTFMRLLDREEAVAAREPRAFLATVAQRVLFNHYRRQKLEQAYLDVLAQLPPPHAPSPEERALLLSTVFELDRMLDGLPPPVKRAFLLRQLDELPQEDIARQLGISLATVKRHLQRAGNATQAWQQLQTQHEHLPPAMHATLLRACVQANAPRRHAVKTLALLLACGTSLYAFERRSPWRGWMADYRTAVNQRRVVTLDDGTQLTLNTSSAINIAYNGAQRRIQLLAGEIFIATGKDAKQRPFFVGTPHGSLQALGTRFTVRLHEQYASAGVLEGAVAVLAGDGAQRLVLHPGEGAHFDGTSCRRQALAPYGGAWLNGMLVARNMRLADFLTELSRYSEHPLDCAPAVAGLRVSGSYPLADVGAILDAVSASLQLRRNTVTRFWGHQVVRIELAAH</sequence>
<evidence type="ECO:0000313" key="4">
    <source>
        <dbReference type="EMBL" id="OHV98292.1"/>
    </source>
</evidence>
<dbReference type="PANTHER" id="PTHR30273:SF2">
    <property type="entry name" value="PROTEIN FECR"/>
    <property type="match status" value="1"/>
</dbReference>
<accession>A0A1S1UCX3</accession>
<comment type="caution">
    <text evidence="4">The sequence shown here is derived from an EMBL/GenBank/DDBJ whole genome shotgun (WGS) entry which is preliminary data.</text>
</comment>
<gene>
    <name evidence="4" type="ORF">AKG95_03350</name>
</gene>
<evidence type="ECO:0008006" key="6">
    <source>
        <dbReference type="Google" id="ProtNLM"/>
    </source>
</evidence>
<dbReference type="Pfam" id="PF04542">
    <property type="entry name" value="Sigma70_r2"/>
    <property type="match status" value="1"/>
</dbReference>
<dbReference type="GO" id="GO:0016987">
    <property type="term" value="F:sigma factor activity"/>
    <property type="evidence" value="ECO:0007669"/>
    <property type="project" value="InterPro"/>
</dbReference>
<dbReference type="InterPro" id="IPR014284">
    <property type="entry name" value="RNA_pol_sigma-70_dom"/>
</dbReference>
<dbReference type="Proteomes" id="UP000179840">
    <property type="component" value="Unassembled WGS sequence"/>
</dbReference>
<feature type="domain" description="RNA polymerase sigma-70 region 2" evidence="1">
    <location>
        <begin position="15"/>
        <end position="80"/>
    </location>
</feature>